<evidence type="ECO:0000313" key="3">
    <source>
        <dbReference type="Proteomes" id="UP000245119"/>
    </source>
</evidence>
<organism evidence="2 3">
    <name type="scientific">Pomacea canaliculata</name>
    <name type="common">Golden apple snail</name>
    <dbReference type="NCBI Taxonomy" id="400727"/>
    <lineage>
        <taxon>Eukaryota</taxon>
        <taxon>Metazoa</taxon>
        <taxon>Spiralia</taxon>
        <taxon>Lophotrochozoa</taxon>
        <taxon>Mollusca</taxon>
        <taxon>Gastropoda</taxon>
        <taxon>Caenogastropoda</taxon>
        <taxon>Architaenioglossa</taxon>
        <taxon>Ampullarioidea</taxon>
        <taxon>Ampullariidae</taxon>
        <taxon>Pomacea</taxon>
    </lineage>
</organism>
<dbReference type="AlphaFoldDB" id="A0A2T7PUS1"/>
<sequence>MARQGVVAFYDVTREVVADLCPPPAQDRDLSAGLLMEGWPVRPGDIRRACGSMLAATLVQSAQPRTSGKRRGEGRSILLESSR</sequence>
<protein>
    <submittedName>
        <fullName evidence="2">Uncharacterized protein</fullName>
    </submittedName>
</protein>
<evidence type="ECO:0000313" key="2">
    <source>
        <dbReference type="EMBL" id="PVD37174.1"/>
    </source>
</evidence>
<evidence type="ECO:0000256" key="1">
    <source>
        <dbReference type="SAM" id="MobiDB-lite"/>
    </source>
</evidence>
<dbReference type="EMBL" id="PZQS01000002">
    <property type="protein sequence ID" value="PVD37174.1"/>
    <property type="molecule type" value="Genomic_DNA"/>
</dbReference>
<gene>
    <name evidence="2" type="ORF">C0Q70_04169</name>
</gene>
<accession>A0A2T7PUS1</accession>
<dbReference type="Proteomes" id="UP000245119">
    <property type="component" value="Linkage Group LG2"/>
</dbReference>
<keyword evidence="3" id="KW-1185">Reference proteome</keyword>
<comment type="caution">
    <text evidence="2">The sequence shown here is derived from an EMBL/GenBank/DDBJ whole genome shotgun (WGS) entry which is preliminary data.</text>
</comment>
<name>A0A2T7PUS1_POMCA</name>
<proteinExistence type="predicted"/>
<reference evidence="2 3" key="1">
    <citation type="submission" date="2018-04" db="EMBL/GenBank/DDBJ databases">
        <title>The genome of golden apple snail Pomacea canaliculata provides insight into stress tolerance and invasive adaptation.</title>
        <authorList>
            <person name="Liu C."/>
            <person name="Liu B."/>
            <person name="Ren Y."/>
            <person name="Zhang Y."/>
            <person name="Wang H."/>
            <person name="Li S."/>
            <person name="Jiang F."/>
            <person name="Yin L."/>
            <person name="Zhang G."/>
            <person name="Qian W."/>
            <person name="Fan W."/>
        </authorList>
    </citation>
    <scope>NUCLEOTIDE SEQUENCE [LARGE SCALE GENOMIC DNA]</scope>
    <source>
        <strain evidence="2">SZHN2017</strain>
        <tissue evidence="2">Muscle</tissue>
    </source>
</reference>
<feature type="region of interest" description="Disordered" evidence="1">
    <location>
        <begin position="60"/>
        <end position="83"/>
    </location>
</feature>